<dbReference type="Proteomes" id="UP001200313">
    <property type="component" value="Unassembled WGS sequence"/>
</dbReference>
<keyword evidence="2" id="KW-1185">Reference proteome</keyword>
<sequence>MLFKDFAQKLGFGDDIANVARGNNSELPRVGNAARKIDIALRYAVNDLFNDPDDKKKLLDACGLTRKPEDISYYLVDSVVMTPAENGHFVRWLAHIGDQDVSIAVFKLLTKEVDLCGKTIAFVEGAEFESGLADDMADAMVAALKLHDETGHDLFARWCYGTDDWRAAHLICPACGSPIGAYSSDRYMVAGCDHCEWEPTKKYHYKSELASVENMMAERKKHRRYRQKVENHDKLAEKMMTEINTFTTAATHETPKSDVFFRYRRSIDDAISTLRKAADQMAAKQKK</sequence>
<dbReference type="RefSeq" id="WP_177694695.1">
    <property type="nucleotide sequence ID" value="NZ_JAKNJB010000068.1"/>
</dbReference>
<proteinExistence type="predicted"/>
<evidence type="ECO:0000313" key="2">
    <source>
        <dbReference type="Proteomes" id="UP001200313"/>
    </source>
</evidence>
<evidence type="ECO:0000313" key="1">
    <source>
        <dbReference type="EMBL" id="MCG4529198.1"/>
    </source>
</evidence>
<comment type="caution">
    <text evidence="1">The sequence shown here is derived from an EMBL/GenBank/DDBJ whole genome shotgun (WGS) entry which is preliminary data.</text>
</comment>
<reference evidence="1 2" key="1">
    <citation type="submission" date="2022-01" db="EMBL/GenBank/DDBJ databases">
        <title>Collection of gut derived symbiotic bacterial strains cultured from healthy donors.</title>
        <authorList>
            <person name="Lin H."/>
            <person name="Kohout C."/>
            <person name="Waligurski E."/>
            <person name="Pamer E.G."/>
        </authorList>
    </citation>
    <scope>NUCLEOTIDE SEQUENCE [LARGE SCALE GENOMIC DNA]</scope>
    <source>
        <strain evidence="1 2">DFI.3.7</strain>
    </source>
</reference>
<name>A0ABS9MF19_9FIRM</name>
<dbReference type="EMBL" id="JAKNJB010000068">
    <property type="protein sequence ID" value="MCG4529198.1"/>
    <property type="molecule type" value="Genomic_DNA"/>
</dbReference>
<gene>
    <name evidence="1" type="ORF">L0P79_19410</name>
</gene>
<organism evidence="1 2">
    <name type="scientific">Intestinimonas massiliensis</name>
    <name type="common">ex Afouda et al. 2020</name>
    <dbReference type="NCBI Taxonomy" id="1673721"/>
    <lineage>
        <taxon>Bacteria</taxon>
        <taxon>Bacillati</taxon>
        <taxon>Bacillota</taxon>
        <taxon>Clostridia</taxon>
        <taxon>Eubacteriales</taxon>
        <taxon>Intestinimonas</taxon>
    </lineage>
</organism>
<accession>A0ABS9MF19</accession>
<protein>
    <submittedName>
        <fullName evidence="1">Uncharacterized protein</fullName>
    </submittedName>
</protein>